<organism evidence="7 8">
    <name type="scientific">Angomonas deanei</name>
    <dbReference type="NCBI Taxonomy" id="59799"/>
    <lineage>
        <taxon>Eukaryota</taxon>
        <taxon>Discoba</taxon>
        <taxon>Euglenozoa</taxon>
        <taxon>Kinetoplastea</taxon>
        <taxon>Metakinetoplastina</taxon>
        <taxon>Trypanosomatida</taxon>
        <taxon>Trypanosomatidae</taxon>
        <taxon>Strigomonadinae</taxon>
        <taxon>Angomonas</taxon>
    </lineage>
</organism>
<dbReference type="SMART" id="SM00487">
    <property type="entry name" value="DEXDc"/>
    <property type="match status" value="1"/>
</dbReference>
<keyword evidence="2" id="KW-0378">Hydrolase</keyword>
<dbReference type="GO" id="GO:0003723">
    <property type="term" value="F:RNA binding"/>
    <property type="evidence" value="ECO:0007669"/>
    <property type="project" value="TreeGrafter"/>
</dbReference>
<evidence type="ECO:0000256" key="4">
    <source>
        <dbReference type="ARBA" id="ARBA00022840"/>
    </source>
</evidence>
<gene>
    <name evidence="7" type="ORF">ADEAN_000250700</name>
</gene>
<name>A0A7G2C7H9_9TRYP</name>
<evidence type="ECO:0000313" key="8">
    <source>
        <dbReference type="Proteomes" id="UP000515908"/>
    </source>
</evidence>
<proteinExistence type="predicted"/>
<feature type="domain" description="Helicase ATP-binding" evidence="5">
    <location>
        <begin position="727"/>
        <end position="919"/>
    </location>
</feature>
<keyword evidence="8" id="KW-1185">Reference proteome</keyword>
<dbReference type="Pfam" id="PF00270">
    <property type="entry name" value="DEAD"/>
    <property type="match status" value="1"/>
</dbReference>
<dbReference type="GO" id="GO:0005524">
    <property type="term" value="F:ATP binding"/>
    <property type="evidence" value="ECO:0007669"/>
    <property type="project" value="UniProtKB-KW"/>
</dbReference>
<reference evidence="7 8" key="1">
    <citation type="submission" date="2020-08" db="EMBL/GenBank/DDBJ databases">
        <authorList>
            <person name="Newling K."/>
            <person name="Davey J."/>
            <person name="Forrester S."/>
        </authorList>
    </citation>
    <scope>NUCLEOTIDE SEQUENCE [LARGE SCALE GENOMIC DNA]</scope>
    <source>
        <strain evidence="8">Crithidia deanei Carvalho (ATCC PRA-265)</strain>
    </source>
</reference>
<keyword evidence="4" id="KW-0067">ATP-binding</keyword>
<dbReference type="PANTHER" id="PTHR18934:SF99">
    <property type="entry name" value="ATP-DEPENDENT RNA HELICASE DHX37-RELATED"/>
    <property type="match status" value="1"/>
</dbReference>
<dbReference type="SUPFAM" id="SSF88723">
    <property type="entry name" value="PIN domain-like"/>
    <property type="match status" value="1"/>
</dbReference>
<keyword evidence="3" id="KW-0347">Helicase</keyword>
<sequence length="1850" mass="209744">MGVHRLRLFLEQHADALGKKIHLTADGSQETRTVLVDAFGFIISLVHEVIHPKTLHKYNNCPLLPYESCLNSDLAGGDLEVILRICQQLIDLLYHQYHIELVFLIDNDRQSSTGVAAVQDENRGEVKLARFKERRSKLLEIYEYCMQRSLHVPSRDGHTDYLPPLCLTEVLYFLTNSPHVRVINVPGEVDTYIRHYVQLLNPWFTLSSDTDFVILDGVQTVFLDTFPFFDLIHLCCQKGQLKPRPVALTVYSAELLRNAFGVTTDQLALAATFTGNDFTKDTDFTNGGFFEDSIKQVLTNSFPQKILTEPCVLASLEQYLTQPVPDAKDDALLKDIPRGVFSMARYYNCQVNLEYIYEFGKGYFCDLPTFRRARQITCALLGVPTLTVYKEEANETETFPVVFPEGMERHPKYCAHYTAWRRMPRWERIEGLRLLFQRPCLRSPLEGQEEDNAATLFLETILYVSQSALNDTKEFKLLLFVMVFCYSLSDRSTREVAVKTLTLLAHLLDENSASHEKVAESKPSVRLMQLSVIFGKAFLVVSDIFNLVGETYPVAPSTCFSGTVLQILHATKCAECHTLATLQKDFLNANNAPGDVCQLWGSIMQQVDFFLTRVGIPLTGSKMVVHREFVASAPPSFLQPKKQLVFDDGARTKKNITWAGLFSDTTDICDELEGDANLTEAKTFKVGRKGARRDISVASPLGEGYDFPVEPPKTSMLPAEYHKDEVLEALQKHRVVCIQGDTGCGKSSIIPKVILEDAVAQRRNCYIVVTQPRRLAATALAKRLADTLGETVGESVGYRLGGGVRSESRNTKLLFVTTGYLLELLAHEGGEHFFRKVTHMILDEVHERSIQADMLSLVCKIMFSNIGPGRDDEPHEKEMWWNGHPYEKKNCSRLLVMSATISAEMFTQYFKPLGWSNHVPLISVGEKRFPVKVTYVTDLLERMEYDLIATQEVRKNIRSLVNTFSNTAKKDVNFTKQHYTGIKNLIQLHLRAGMCILVFLPGLEEIESVFREIEADKESISIKTSIHLLHSFVEAADQEKALVPAAPDECKVVLSTNIAETSLTIPDVKLVIDAGLARHVEYDKKKEMRVLKLGRCSKASANQRMGRAGRVSEGHVIRLFSEEIFNDPNFMKDFDEAEIYPLEYSVLLVRQCLSAYGDIYEIMSQLVEPPEYEEVRKAIAKLIAWGALDQERLDVLELGQLAVKVPVDVSLTRALLNAVSLGCAAEMVVLVSGLSLPKNLVRRFFRYHYDTQKEYQRECCDGLFVQGKFDAGRRNDLFIMLAIYEAGQLQMDFDPRSAFVRQNVLSPPQLKLFRTSINRIGKVILSSVTNMKEDDERLLKSMVNWDQYVKDTPSGEKRPTRLLFPSLHNANNAYFLQLVLAQSSTMTVYATNKQHVTKVAMGDHTVELTIEKNTLPKIMRTEDKISVLDHHDTTSELNSSLANFRPFAEMVTLTEGGNTGKVYLTLQADPSETSFKENTPQSLFRHPTALPKMIYALTTYAVQSKPREETKQRGLFGNTKGELSMNFPKTAGKLTFSGTLSTLNKTNTDYSVEAVKFSNWSIISSNSTHPENQTFICFGYNTLKMERGPTYVDYGFFPHHPLRDGGYDRWFPLVALLLANPPKGWSKITSLCDFDKGNLKQILFSDIKREFAPLVKEGLKNIHYEVILLLLCEVNLLVMLSNARPLDPDGNLFHVLQEKLTEVRALRQSYDTLAPQPPHTTEFMSSCALMETIQTAHFQGINQAFKTKMNLHLWDIFYIVQEGRQRVAKLKGVGKQKKKLKQLDKWWQKLDAHYYSAGKEAWDQNINRREQVFTCIDRVGALFEKWGLMNGNGLLLNSESDEEEEETFEF</sequence>
<dbReference type="InterPro" id="IPR014001">
    <property type="entry name" value="Helicase_ATP-bd"/>
</dbReference>
<dbReference type="Pfam" id="PF00271">
    <property type="entry name" value="Helicase_C"/>
    <property type="match status" value="1"/>
</dbReference>
<protein>
    <submittedName>
        <fullName evidence="7">DEAD/DEAH box helicase/Helicase conserved C-terminal domain/Helicase associated domain (HA2), putative</fullName>
    </submittedName>
</protein>
<dbReference type="InterPro" id="IPR011545">
    <property type="entry name" value="DEAD/DEAH_box_helicase_dom"/>
</dbReference>
<dbReference type="PROSITE" id="PS51192">
    <property type="entry name" value="HELICASE_ATP_BIND_1"/>
    <property type="match status" value="1"/>
</dbReference>
<keyword evidence="1" id="KW-0547">Nucleotide-binding</keyword>
<dbReference type="CDD" id="cd18791">
    <property type="entry name" value="SF2_C_RHA"/>
    <property type="match status" value="1"/>
</dbReference>
<dbReference type="SMART" id="SM00847">
    <property type="entry name" value="HA2"/>
    <property type="match status" value="1"/>
</dbReference>
<dbReference type="Proteomes" id="UP000515908">
    <property type="component" value="Chromosome 04"/>
</dbReference>
<dbReference type="GO" id="GO:0016787">
    <property type="term" value="F:hydrolase activity"/>
    <property type="evidence" value="ECO:0007669"/>
    <property type="project" value="UniProtKB-KW"/>
</dbReference>
<dbReference type="Gene3D" id="3.40.50.1010">
    <property type="entry name" value="5'-nuclease"/>
    <property type="match status" value="1"/>
</dbReference>
<feature type="domain" description="Helicase C-terminal" evidence="6">
    <location>
        <begin position="984"/>
        <end position="1154"/>
    </location>
</feature>
<dbReference type="VEuPathDB" id="TriTrypDB:ADEAN_000250700"/>
<evidence type="ECO:0000256" key="3">
    <source>
        <dbReference type="ARBA" id="ARBA00022806"/>
    </source>
</evidence>
<evidence type="ECO:0000313" key="7">
    <source>
        <dbReference type="EMBL" id="CAD2215054.1"/>
    </source>
</evidence>
<dbReference type="PROSITE" id="PS51194">
    <property type="entry name" value="HELICASE_CTER"/>
    <property type="match status" value="1"/>
</dbReference>
<dbReference type="InterPro" id="IPR029060">
    <property type="entry name" value="PIN-like_dom_sf"/>
</dbReference>
<dbReference type="PANTHER" id="PTHR18934">
    <property type="entry name" value="ATP-DEPENDENT RNA HELICASE"/>
    <property type="match status" value="1"/>
</dbReference>
<dbReference type="EMBL" id="LR877148">
    <property type="protein sequence ID" value="CAD2215054.1"/>
    <property type="molecule type" value="Genomic_DNA"/>
</dbReference>
<dbReference type="InterPro" id="IPR007502">
    <property type="entry name" value="Helicase-assoc_dom"/>
</dbReference>
<evidence type="ECO:0000259" key="6">
    <source>
        <dbReference type="PROSITE" id="PS51194"/>
    </source>
</evidence>
<accession>A0A7G2C7H9</accession>
<dbReference type="Gene3D" id="3.40.50.300">
    <property type="entry name" value="P-loop containing nucleotide triphosphate hydrolases"/>
    <property type="match status" value="2"/>
</dbReference>
<evidence type="ECO:0000259" key="5">
    <source>
        <dbReference type="PROSITE" id="PS51192"/>
    </source>
</evidence>
<dbReference type="InterPro" id="IPR027417">
    <property type="entry name" value="P-loop_NTPase"/>
</dbReference>
<dbReference type="SMART" id="SM00490">
    <property type="entry name" value="HELICc"/>
    <property type="match status" value="1"/>
</dbReference>
<dbReference type="Gene3D" id="1.20.120.1080">
    <property type="match status" value="1"/>
</dbReference>
<dbReference type="CDD" id="cd17917">
    <property type="entry name" value="DEXHc_RHA-like"/>
    <property type="match status" value="1"/>
</dbReference>
<dbReference type="GO" id="GO:0004386">
    <property type="term" value="F:helicase activity"/>
    <property type="evidence" value="ECO:0007669"/>
    <property type="project" value="UniProtKB-KW"/>
</dbReference>
<evidence type="ECO:0000256" key="2">
    <source>
        <dbReference type="ARBA" id="ARBA00022801"/>
    </source>
</evidence>
<evidence type="ECO:0000256" key="1">
    <source>
        <dbReference type="ARBA" id="ARBA00022741"/>
    </source>
</evidence>
<dbReference type="InterPro" id="IPR001650">
    <property type="entry name" value="Helicase_C-like"/>
</dbReference>
<dbReference type="SUPFAM" id="SSF52540">
    <property type="entry name" value="P-loop containing nucleoside triphosphate hydrolases"/>
    <property type="match status" value="1"/>
</dbReference>